<evidence type="ECO:0000256" key="1">
    <source>
        <dbReference type="SAM" id="MobiDB-lite"/>
    </source>
</evidence>
<proteinExistence type="predicted"/>
<dbReference type="Proteomes" id="UP000198373">
    <property type="component" value="Unassembled WGS sequence"/>
</dbReference>
<dbReference type="AlphaFoldDB" id="A0A239BQR5"/>
<feature type="region of interest" description="Disordered" evidence="1">
    <location>
        <begin position="93"/>
        <end position="138"/>
    </location>
</feature>
<organism evidence="2 3">
    <name type="scientific">Geodermatophilus pulveris</name>
    <dbReference type="NCBI Taxonomy" id="1564159"/>
    <lineage>
        <taxon>Bacteria</taxon>
        <taxon>Bacillati</taxon>
        <taxon>Actinomycetota</taxon>
        <taxon>Actinomycetes</taxon>
        <taxon>Geodermatophilales</taxon>
        <taxon>Geodermatophilaceae</taxon>
        <taxon>Geodermatophilus</taxon>
    </lineage>
</organism>
<feature type="compositionally biased region" description="Low complexity" evidence="1">
    <location>
        <begin position="119"/>
        <end position="128"/>
    </location>
</feature>
<dbReference type="EMBL" id="FZOO01000002">
    <property type="protein sequence ID" value="SNS10367.1"/>
    <property type="molecule type" value="Genomic_DNA"/>
</dbReference>
<protein>
    <submittedName>
        <fullName evidence="2">Uncharacterized protein</fullName>
    </submittedName>
</protein>
<reference evidence="3" key="1">
    <citation type="submission" date="2017-06" db="EMBL/GenBank/DDBJ databases">
        <authorList>
            <person name="Varghese N."/>
            <person name="Submissions S."/>
        </authorList>
    </citation>
    <scope>NUCLEOTIDE SEQUENCE [LARGE SCALE GENOMIC DNA]</scope>
    <source>
        <strain evidence="3">DSM 46839</strain>
    </source>
</reference>
<feature type="region of interest" description="Disordered" evidence="1">
    <location>
        <begin position="1"/>
        <end position="26"/>
    </location>
</feature>
<feature type="compositionally biased region" description="Low complexity" evidence="1">
    <location>
        <begin position="98"/>
        <end position="112"/>
    </location>
</feature>
<accession>A0A239BQR5</accession>
<name>A0A239BQR5_9ACTN</name>
<gene>
    <name evidence="2" type="ORF">SAMN06893096_10223</name>
</gene>
<sequence>MTGWDTAATVAASSPPAPAVDPAADGALTVPPAAAALAAPAVPDPWAPPAAAPPASPLTPSLAVPTAAAPATGTAAAAAAGGAPQASLAMLSPSNAGTRMTRSRLLTSLSSSRSRRQSTHSVRWVSSARRSRTPREPRTWAASKWTISSCPGGAVTMCSCSQAVRRPSRARTASCATARGLMPSSGATCAGASPCTSVCHSTICHRSGRDWNACATNCCSNRSIAGSAVGCAWCKGVSASSRLSRGVIRRTRRWRSIAALRTARSRYGRKATSGPRPSRSTVYVRAKASETTSSASSVICRATCSAVPTCRS</sequence>
<keyword evidence="3" id="KW-1185">Reference proteome</keyword>
<evidence type="ECO:0000313" key="2">
    <source>
        <dbReference type="EMBL" id="SNS10367.1"/>
    </source>
</evidence>
<evidence type="ECO:0000313" key="3">
    <source>
        <dbReference type="Proteomes" id="UP000198373"/>
    </source>
</evidence>